<name>A0A4R3V6Z0_9BURK</name>
<evidence type="ECO:0000313" key="1">
    <source>
        <dbReference type="EMBL" id="TCU99193.1"/>
    </source>
</evidence>
<reference evidence="1 2" key="1">
    <citation type="submission" date="2019-03" db="EMBL/GenBank/DDBJ databases">
        <title>Genomic Encyclopedia of Type Strains, Phase IV (KMG-IV): sequencing the most valuable type-strain genomes for metagenomic binning, comparative biology and taxonomic classification.</title>
        <authorList>
            <person name="Goeker M."/>
        </authorList>
    </citation>
    <scope>NUCLEOTIDE SEQUENCE [LARGE SCALE GENOMIC DNA]</scope>
    <source>
        <strain evidence="1 2">DSM 100048</strain>
    </source>
</reference>
<protein>
    <submittedName>
        <fullName evidence="1">Uncharacterized protein</fullName>
    </submittedName>
</protein>
<organism evidence="1 2">
    <name type="scientific">Paracandidimonas soli</name>
    <dbReference type="NCBI Taxonomy" id="1917182"/>
    <lineage>
        <taxon>Bacteria</taxon>
        <taxon>Pseudomonadati</taxon>
        <taxon>Pseudomonadota</taxon>
        <taxon>Betaproteobacteria</taxon>
        <taxon>Burkholderiales</taxon>
        <taxon>Alcaligenaceae</taxon>
        <taxon>Paracandidimonas</taxon>
    </lineage>
</organism>
<accession>A0A4R3V6Z0</accession>
<sequence>MDCLNRLGYDIEIRVHATHAPVGHLTLIPA</sequence>
<dbReference type="EMBL" id="SMBX01000004">
    <property type="protein sequence ID" value="TCU99193.1"/>
    <property type="molecule type" value="Genomic_DNA"/>
</dbReference>
<proteinExistence type="predicted"/>
<dbReference type="Proteomes" id="UP000294692">
    <property type="component" value="Unassembled WGS sequence"/>
</dbReference>
<dbReference type="AlphaFoldDB" id="A0A4R3V6Z0"/>
<gene>
    <name evidence="1" type="ORF">EV686_104294</name>
</gene>
<keyword evidence="2" id="KW-1185">Reference proteome</keyword>
<comment type="caution">
    <text evidence="1">The sequence shown here is derived from an EMBL/GenBank/DDBJ whole genome shotgun (WGS) entry which is preliminary data.</text>
</comment>
<evidence type="ECO:0000313" key="2">
    <source>
        <dbReference type="Proteomes" id="UP000294692"/>
    </source>
</evidence>